<dbReference type="Gene3D" id="3.90.220.20">
    <property type="entry name" value="DNA methylase specificity domains"/>
    <property type="match status" value="2"/>
</dbReference>
<evidence type="ECO:0000256" key="2">
    <source>
        <dbReference type="ARBA" id="ARBA00022747"/>
    </source>
</evidence>
<evidence type="ECO:0000313" key="5">
    <source>
        <dbReference type="EMBL" id="TQM93628.1"/>
    </source>
</evidence>
<dbReference type="GO" id="GO:0003677">
    <property type="term" value="F:DNA binding"/>
    <property type="evidence" value="ECO:0007669"/>
    <property type="project" value="UniProtKB-KW"/>
</dbReference>
<comment type="caution">
    <text evidence="5">The sequence shown here is derived from an EMBL/GenBank/DDBJ whole genome shotgun (WGS) entry which is preliminary data.</text>
</comment>
<sequence length="380" mass="42520">MSGSGYLERLLDGAAVEWVPLGSDTFFEVANNARRPVKASLRETGATPYYGANNIQDYVDGFTHDGEYVLIAEDGSASLENYSVQYAVGRFWANNHVHVVRGTDAVNTCFLFHLLRTVNFQPYLTGGGRAKLTKGQLVEIPIPIPCPENPQKSLAIQAEIVRILDAFTALTAELTAELTARKTQYNHYCNQLLNFDSTEVEWKTLGEIVGTIKTGKLNANAMVENGKYPFFTCDSKPFKIDTFAFDTEAIIVSGNGSQVGHINYYNGKFNAYQRTYILADCIQEMTISFLLTYLKAFLRPYIMQHSKKGSVPYITMPMLERFAVPVPSLAEQARIVAIVDKFDTLTTSLTEGLPREIALRQKQYEYYRSLLLSFPKGDQA</sequence>
<comment type="similarity">
    <text evidence="1">Belongs to the type-I restriction system S methylase family.</text>
</comment>
<dbReference type="GO" id="GO:0009307">
    <property type="term" value="P:DNA restriction-modification system"/>
    <property type="evidence" value="ECO:0007669"/>
    <property type="project" value="UniProtKB-KW"/>
</dbReference>
<dbReference type="CDD" id="cd17262">
    <property type="entry name" value="RMtype1_S_Aco12261I-TRD2-CR2"/>
    <property type="match status" value="1"/>
</dbReference>
<dbReference type="Pfam" id="PF01420">
    <property type="entry name" value="Methylase_S"/>
    <property type="match status" value="2"/>
</dbReference>
<name>A0A543KEW6_9RHOB</name>
<accession>A0A543KEW6</accession>
<dbReference type="PANTHER" id="PTHR43140:SF1">
    <property type="entry name" value="TYPE I RESTRICTION ENZYME ECOKI SPECIFICITY SUBUNIT"/>
    <property type="match status" value="1"/>
</dbReference>
<organism evidence="5 6">
    <name type="scientific">Roseinatronobacter monicus</name>
    <dbReference type="NCBI Taxonomy" id="393481"/>
    <lineage>
        <taxon>Bacteria</taxon>
        <taxon>Pseudomonadati</taxon>
        <taxon>Pseudomonadota</taxon>
        <taxon>Alphaproteobacteria</taxon>
        <taxon>Rhodobacterales</taxon>
        <taxon>Paracoccaceae</taxon>
        <taxon>Roseinatronobacter</taxon>
    </lineage>
</organism>
<dbReference type="Proteomes" id="UP000320582">
    <property type="component" value="Unassembled WGS sequence"/>
</dbReference>
<evidence type="ECO:0000256" key="1">
    <source>
        <dbReference type="ARBA" id="ARBA00010923"/>
    </source>
</evidence>
<dbReference type="OrthoDB" id="164285at2"/>
<gene>
    <name evidence="5" type="ORF">BD293_2270</name>
</gene>
<protein>
    <submittedName>
        <fullName evidence="5">Type I restriction enzyme S subunit</fullName>
    </submittedName>
</protein>
<dbReference type="RefSeq" id="WP_142081673.1">
    <property type="nucleotide sequence ID" value="NZ_VFPT01000001.1"/>
</dbReference>
<dbReference type="CDD" id="cd17269">
    <property type="entry name" value="RMtype1_S_PluTORF4319P-TRD2-CR2_like"/>
    <property type="match status" value="1"/>
</dbReference>
<evidence type="ECO:0000313" key="6">
    <source>
        <dbReference type="Proteomes" id="UP000320582"/>
    </source>
</evidence>
<keyword evidence="3" id="KW-0238">DNA-binding</keyword>
<dbReference type="EMBL" id="VFPT01000001">
    <property type="protein sequence ID" value="TQM93628.1"/>
    <property type="molecule type" value="Genomic_DNA"/>
</dbReference>
<feature type="domain" description="Type I restriction modification DNA specificity" evidence="4">
    <location>
        <begin position="26"/>
        <end position="178"/>
    </location>
</feature>
<evidence type="ECO:0000256" key="3">
    <source>
        <dbReference type="ARBA" id="ARBA00023125"/>
    </source>
</evidence>
<dbReference type="PANTHER" id="PTHR43140">
    <property type="entry name" value="TYPE-1 RESTRICTION ENZYME ECOKI SPECIFICITY PROTEIN"/>
    <property type="match status" value="1"/>
</dbReference>
<evidence type="ECO:0000259" key="4">
    <source>
        <dbReference type="Pfam" id="PF01420"/>
    </source>
</evidence>
<proteinExistence type="inferred from homology"/>
<feature type="domain" description="Type I restriction modification DNA specificity" evidence="4">
    <location>
        <begin position="200"/>
        <end position="357"/>
    </location>
</feature>
<dbReference type="AlphaFoldDB" id="A0A543KEW6"/>
<reference evidence="5 6" key="1">
    <citation type="submission" date="2019-06" db="EMBL/GenBank/DDBJ databases">
        <title>Genomic Encyclopedia of Archaeal and Bacterial Type Strains, Phase II (KMG-II): from individual species to whole genera.</title>
        <authorList>
            <person name="Goeker M."/>
        </authorList>
    </citation>
    <scope>NUCLEOTIDE SEQUENCE [LARGE SCALE GENOMIC DNA]</scope>
    <source>
        <strain evidence="5 6">DSM 18423</strain>
    </source>
</reference>
<dbReference type="InterPro" id="IPR000055">
    <property type="entry name" value="Restrct_endonuc_typeI_TRD"/>
</dbReference>
<dbReference type="InterPro" id="IPR051212">
    <property type="entry name" value="Type-I_RE_S_subunit"/>
</dbReference>
<keyword evidence="2" id="KW-0680">Restriction system</keyword>
<dbReference type="InterPro" id="IPR044946">
    <property type="entry name" value="Restrct_endonuc_typeI_TRD_sf"/>
</dbReference>
<dbReference type="SUPFAM" id="SSF116734">
    <property type="entry name" value="DNA methylase specificity domain"/>
    <property type="match status" value="2"/>
</dbReference>
<keyword evidence="6" id="KW-1185">Reference proteome</keyword>